<reference evidence="2 3" key="1">
    <citation type="submission" date="2024-10" db="EMBL/GenBank/DDBJ databases">
        <title>The Natural Products Discovery Center: Release of the First 8490 Sequenced Strains for Exploring Actinobacteria Biosynthetic Diversity.</title>
        <authorList>
            <person name="Kalkreuter E."/>
            <person name="Kautsar S.A."/>
            <person name="Yang D."/>
            <person name="Bader C.D."/>
            <person name="Teijaro C.N."/>
            <person name="Fluegel L."/>
            <person name="Davis C.M."/>
            <person name="Simpson J.R."/>
            <person name="Lauterbach L."/>
            <person name="Steele A.D."/>
            <person name="Gui C."/>
            <person name="Meng S."/>
            <person name="Li G."/>
            <person name="Viehrig K."/>
            <person name="Ye F."/>
            <person name="Su P."/>
            <person name="Kiefer A.F."/>
            <person name="Nichols A."/>
            <person name="Cepeda A.J."/>
            <person name="Yan W."/>
            <person name="Fan B."/>
            <person name="Jiang Y."/>
            <person name="Adhikari A."/>
            <person name="Zheng C.-J."/>
            <person name="Schuster L."/>
            <person name="Cowan T.M."/>
            <person name="Smanski M.J."/>
            <person name="Chevrette M.G."/>
            <person name="De Carvalho L.P.S."/>
            <person name="Shen B."/>
        </authorList>
    </citation>
    <scope>NUCLEOTIDE SEQUENCE [LARGE SCALE GENOMIC DNA]</scope>
    <source>
        <strain evidence="2 3">NPDC049639</strain>
    </source>
</reference>
<gene>
    <name evidence="2" type="ORF">ACIB24_00485</name>
</gene>
<accession>A0ABW8AIZ1</accession>
<proteinExistence type="predicted"/>
<organism evidence="2 3">
    <name type="scientific">Spongisporangium articulatum</name>
    <dbReference type="NCBI Taxonomy" id="3362603"/>
    <lineage>
        <taxon>Bacteria</taxon>
        <taxon>Bacillati</taxon>
        <taxon>Actinomycetota</taxon>
        <taxon>Actinomycetes</taxon>
        <taxon>Kineosporiales</taxon>
        <taxon>Kineosporiaceae</taxon>
        <taxon>Spongisporangium</taxon>
    </lineage>
</organism>
<evidence type="ECO:0000313" key="2">
    <source>
        <dbReference type="EMBL" id="MFI7585531.1"/>
    </source>
</evidence>
<name>A0ABW8AIZ1_9ACTN</name>
<dbReference type="RefSeq" id="WP_398273564.1">
    <property type="nucleotide sequence ID" value="NZ_JBITLV010000001.1"/>
</dbReference>
<evidence type="ECO:0008006" key="4">
    <source>
        <dbReference type="Google" id="ProtNLM"/>
    </source>
</evidence>
<keyword evidence="1" id="KW-0472">Membrane</keyword>
<keyword evidence="1" id="KW-0812">Transmembrane</keyword>
<dbReference type="Proteomes" id="UP001612915">
    <property type="component" value="Unassembled WGS sequence"/>
</dbReference>
<keyword evidence="3" id="KW-1185">Reference proteome</keyword>
<evidence type="ECO:0000313" key="3">
    <source>
        <dbReference type="Proteomes" id="UP001612915"/>
    </source>
</evidence>
<keyword evidence="1" id="KW-1133">Transmembrane helix</keyword>
<evidence type="ECO:0000256" key="1">
    <source>
        <dbReference type="SAM" id="Phobius"/>
    </source>
</evidence>
<dbReference type="EMBL" id="JBITLV010000001">
    <property type="protein sequence ID" value="MFI7585531.1"/>
    <property type="molecule type" value="Genomic_DNA"/>
</dbReference>
<comment type="caution">
    <text evidence="2">The sequence shown here is derived from an EMBL/GenBank/DDBJ whole genome shotgun (WGS) entry which is preliminary data.</text>
</comment>
<sequence>MGVLVRSVLLGAASGSRSSLGVTATTLSDGATPGFGRRARRSLVLLATAGELVGDKVSSVSRTEPVGLGPRLGSAAAGGFTLARRRRGGVVAPLLAGAVAAGAAAGGAYAGVAWRRWAAQRVPDWQAAVAEDAAAITLAAVAVRG</sequence>
<feature type="transmembrane region" description="Helical" evidence="1">
    <location>
        <begin position="90"/>
        <end position="112"/>
    </location>
</feature>
<protein>
    <recommendedName>
        <fullName evidence="4">DUF4126 domain-containing protein</fullName>
    </recommendedName>
</protein>